<keyword evidence="11" id="KW-0378">Hydrolase</keyword>
<feature type="region of interest" description="LID" evidence="9">
    <location>
        <begin position="118"/>
        <end position="128"/>
    </location>
</feature>
<feature type="binding site" evidence="9">
    <location>
        <position position="23"/>
    </location>
    <ligand>
        <name>ATP</name>
        <dbReference type="ChEBI" id="CHEBI:30616"/>
    </ligand>
</feature>
<keyword evidence="7 9" id="KW-0067">ATP-binding</keyword>
<evidence type="ECO:0000256" key="6">
    <source>
        <dbReference type="ARBA" id="ARBA00022777"/>
    </source>
</evidence>
<comment type="subunit">
    <text evidence="9">Interacts with small ribosomal subunit protein uS11. Not a structural component of 43S pre-ribosomes, but transiently interacts with them by binding to uS11.</text>
</comment>
<dbReference type="HAMAP" id="MF_00039">
    <property type="entry name" value="Adenylate_kinase_AK6"/>
    <property type="match status" value="1"/>
</dbReference>
<evidence type="ECO:0000313" key="12">
    <source>
        <dbReference type="Proteomes" id="UP000217199"/>
    </source>
</evidence>
<name>A0A286UQY9_9AGAM</name>
<feature type="region of interest" description="Disordered" evidence="10">
    <location>
        <begin position="1"/>
        <end position="22"/>
    </location>
</feature>
<evidence type="ECO:0000256" key="8">
    <source>
        <dbReference type="ARBA" id="ARBA00023242"/>
    </source>
</evidence>
<dbReference type="InParanoid" id="A0A286UQY9"/>
<feature type="binding site" evidence="9">
    <location>
        <position position="25"/>
    </location>
    <ligand>
        <name>ATP</name>
        <dbReference type="ChEBI" id="CHEBI:30616"/>
    </ligand>
</feature>
<evidence type="ECO:0000313" key="11">
    <source>
        <dbReference type="EMBL" id="PAV22013.1"/>
    </source>
</evidence>
<dbReference type="PANTHER" id="PTHR12595:SF0">
    <property type="entry name" value="ADENYLATE KINASE ISOENZYME 6"/>
    <property type="match status" value="1"/>
</dbReference>
<dbReference type="InterPro" id="IPR027417">
    <property type="entry name" value="P-loop_NTPase"/>
</dbReference>
<sequence length="187" mass="21554">MDSDSQEGRQLPTILITGTPGTGKTTHAQLIAQQSPVPLKHINIGDLVKEKGLHDGFDEEWQSYIVDEDKVLDELEPLASAGGVILDWHTCDVFPERWIDLVVVLRCDHTQLWERLEKRNYPIKKIQENNESEIMQTVLDEARESYASEIVVELKSESTEDLENNVDRVVQWIRSWRRDRGFNDEGE</sequence>
<evidence type="ECO:0000256" key="9">
    <source>
        <dbReference type="HAMAP-Rule" id="MF_03173"/>
    </source>
</evidence>
<dbReference type="AlphaFoldDB" id="A0A286UQY9"/>
<dbReference type="GO" id="GO:0005634">
    <property type="term" value="C:nucleus"/>
    <property type="evidence" value="ECO:0007669"/>
    <property type="project" value="UniProtKB-SubCell"/>
</dbReference>
<dbReference type="EC" id="2.7.4.3" evidence="9"/>
<dbReference type="GO" id="GO:0005737">
    <property type="term" value="C:cytoplasm"/>
    <property type="evidence" value="ECO:0007669"/>
    <property type="project" value="UniProtKB-SubCell"/>
</dbReference>
<keyword evidence="5 9" id="KW-0547">Nucleotide-binding</keyword>
<dbReference type="FunFam" id="3.40.50.300:FF:003001">
    <property type="entry name" value="Adenylate kinase isoenzyme 6"/>
    <property type="match status" value="1"/>
</dbReference>
<feature type="region of interest" description="NMPbind" evidence="9">
    <location>
        <begin position="43"/>
        <end position="66"/>
    </location>
</feature>
<reference evidence="11 12" key="1">
    <citation type="journal article" date="2017" name="Mol. Ecol.">
        <title>Comparative and population genomic landscape of Phellinus noxius: A hypervariable fungus causing root rot in trees.</title>
        <authorList>
            <person name="Chung C.L."/>
            <person name="Lee T.J."/>
            <person name="Akiba M."/>
            <person name="Lee H.H."/>
            <person name="Kuo T.H."/>
            <person name="Liu D."/>
            <person name="Ke H.M."/>
            <person name="Yokoi T."/>
            <person name="Roa M.B."/>
            <person name="Lu M.J."/>
            <person name="Chang Y.Y."/>
            <person name="Ann P.J."/>
            <person name="Tsai J.N."/>
            <person name="Chen C.Y."/>
            <person name="Tzean S.S."/>
            <person name="Ota Y."/>
            <person name="Hattori T."/>
            <person name="Sahashi N."/>
            <person name="Liou R.F."/>
            <person name="Kikuchi T."/>
            <person name="Tsai I.J."/>
        </authorList>
    </citation>
    <scope>NUCLEOTIDE SEQUENCE [LARGE SCALE GENOMIC DNA]</scope>
    <source>
        <strain evidence="11 12">FFPRI411160</strain>
    </source>
</reference>
<keyword evidence="1 9" id="KW-0963">Cytoplasm</keyword>
<comment type="catalytic activity">
    <reaction evidence="9">
        <text>AMP + ATP = 2 ADP</text>
        <dbReference type="Rhea" id="RHEA:12973"/>
        <dbReference type="ChEBI" id="CHEBI:30616"/>
        <dbReference type="ChEBI" id="CHEBI:456215"/>
        <dbReference type="ChEBI" id="CHEBI:456216"/>
        <dbReference type="EC" id="2.7.4.3"/>
    </reaction>
</comment>
<keyword evidence="3 9" id="KW-0698">rRNA processing</keyword>
<comment type="caution">
    <text evidence="11">The sequence shown here is derived from an EMBL/GenBank/DDBJ whole genome shotgun (WGS) entry which is preliminary data.</text>
</comment>
<dbReference type="GO" id="GO:0005524">
    <property type="term" value="F:ATP binding"/>
    <property type="evidence" value="ECO:0007669"/>
    <property type="project" value="UniProtKB-KW"/>
</dbReference>
<dbReference type="GO" id="GO:0004017">
    <property type="term" value="F:AMP kinase activity"/>
    <property type="evidence" value="ECO:0007669"/>
    <property type="project" value="UniProtKB-UniRule"/>
</dbReference>
<dbReference type="EMBL" id="NBII01000002">
    <property type="protein sequence ID" value="PAV22013.1"/>
    <property type="molecule type" value="Genomic_DNA"/>
</dbReference>
<keyword evidence="6 9" id="KW-0418">Kinase</keyword>
<evidence type="ECO:0000256" key="7">
    <source>
        <dbReference type="ARBA" id="ARBA00022840"/>
    </source>
</evidence>
<proteinExistence type="inferred from homology"/>
<comment type="function">
    <text evidence="9">Broad-specificity nucleoside monophosphate (NMP) kinase that catalyzes the reversible transfer of the terminal phosphate group between nucleoside triphosphates and monophosphates. Has also ATPase activity. Involved in the late cytoplasmic maturation steps of the 40S ribosomal particles, specifically 18S rRNA maturation. While NMP activity is not required for ribosome maturation, ATPase activity is. Associates transiently with small ribosomal subunit protein uS11. ATP hydrolysis breaks the interaction with uS11. May temporarily remove uS11 from the ribosome to enable a conformational change of the ribosomal RNA that is needed for the final maturation step of the small ribosomal subunit. Its NMP activity may have a role in nuclear energy homeostasis.</text>
</comment>
<comment type="catalytic activity">
    <reaction evidence="9">
        <text>ATP + H2O = ADP + phosphate + H(+)</text>
        <dbReference type="Rhea" id="RHEA:13065"/>
        <dbReference type="ChEBI" id="CHEBI:15377"/>
        <dbReference type="ChEBI" id="CHEBI:15378"/>
        <dbReference type="ChEBI" id="CHEBI:30616"/>
        <dbReference type="ChEBI" id="CHEBI:43474"/>
        <dbReference type="ChEBI" id="CHEBI:456216"/>
    </reaction>
</comment>
<feature type="binding site" evidence="9">
    <location>
        <position position="119"/>
    </location>
    <ligand>
        <name>ATP</name>
        <dbReference type="ChEBI" id="CHEBI:30616"/>
    </ligand>
</feature>
<dbReference type="Gene3D" id="3.40.50.300">
    <property type="entry name" value="P-loop containing nucleotide triphosphate hydrolases"/>
    <property type="match status" value="1"/>
</dbReference>
<evidence type="ECO:0000256" key="1">
    <source>
        <dbReference type="ARBA" id="ARBA00022490"/>
    </source>
</evidence>
<feature type="compositionally biased region" description="Low complexity" evidence="10">
    <location>
        <begin position="11"/>
        <end position="22"/>
    </location>
</feature>
<evidence type="ECO:0000256" key="10">
    <source>
        <dbReference type="SAM" id="MobiDB-lite"/>
    </source>
</evidence>
<dbReference type="SUPFAM" id="SSF52540">
    <property type="entry name" value="P-loop containing nucleoside triphosphate hydrolases"/>
    <property type="match status" value="1"/>
</dbReference>
<gene>
    <name evidence="11" type="ORF">PNOK_0197000</name>
</gene>
<protein>
    <recommendedName>
        <fullName evidence="9">Adenylate kinase isoenzyme 6 homolog</fullName>
        <shortName evidence="9">AK6</shortName>
        <ecNumber evidence="9">2.7.4.3</ecNumber>
    </recommendedName>
    <alternativeName>
        <fullName evidence="9">Dual activity adenylate kinase/ATPase</fullName>
        <shortName evidence="9">AK/ATPase</shortName>
    </alternativeName>
</protein>
<keyword evidence="2 9" id="KW-0690">Ribosome biogenesis</keyword>
<keyword evidence="4 9" id="KW-0808">Transferase</keyword>
<dbReference type="STRING" id="2282107.A0A286UQY9"/>
<dbReference type="FunCoup" id="A0A286UQY9">
    <property type="interactions" value="531"/>
</dbReference>
<organism evidence="11 12">
    <name type="scientific">Pyrrhoderma noxium</name>
    <dbReference type="NCBI Taxonomy" id="2282107"/>
    <lineage>
        <taxon>Eukaryota</taxon>
        <taxon>Fungi</taxon>
        <taxon>Dikarya</taxon>
        <taxon>Basidiomycota</taxon>
        <taxon>Agaricomycotina</taxon>
        <taxon>Agaricomycetes</taxon>
        <taxon>Hymenochaetales</taxon>
        <taxon>Hymenochaetaceae</taxon>
        <taxon>Pyrrhoderma</taxon>
    </lineage>
</organism>
<evidence type="ECO:0000256" key="3">
    <source>
        <dbReference type="ARBA" id="ARBA00022552"/>
    </source>
</evidence>
<keyword evidence="12" id="KW-1185">Reference proteome</keyword>
<evidence type="ECO:0000256" key="2">
    <source>
        <dbReference type="ARBA" id="ARBA00022517"/>
    </source>
</evidence>
<dbReference type="GO" id="GO:0016887">
    <property type="term" value="F:ATP hydrolysis activity"/>
    <property type="evidence" value="ECO:0007669"/>
    <property type="project" value="UniProtKB-UniRule"/>
</dbReference>
<keyword evidence="8 9" id="KW-0539">Nucleus</keyword>
<comment type="subcellular location">
    <subcellularLocation>
        <location evidence="9">Cytoplasm</location>
    </subcellularLocation>
    <subcellularLocation>
        <location evidence="9">Nucleus</location>
    </subcellularLocation>
</comment>
<comment type="caution">
    <text evidence="9">Lacks conserved residue(s) required for the propagation of feature annotation.</text>
</comment>
<feature type="binding site" evidence="9">
    <location>
        <position position="21"/>
    </location>
    <ligand>
        <name>ATP</name>
        <dbReference type="ChEBI" id="CHEBI:30616"/>
    </ligand>
</feature>
<dbReference type="Pfam" id="PF13238">
    <property type="entry name" value="AAA_18"/>
    <property type="match status" value="1"/>
</dbReference>
<accession>A0A286UQY9</accession>
<feature type="binding site" evidence="9">
    <location>
        <position position="26"/>
    </location>
    <ligand>
        <name>ATP</name>
        <dbReference type="ChEBI" id="CHEBI:30616"/>
    </ligand>
</feature>
<dbReference type="GO" id="GO:0042274">
    <property type="term" value="P:ribosomal small subunit biogenesis"/>
    <property type="evidence" value="ECO:0007669"/>
    <property type="project" value="UniProtKB-UniRule"/>
</dbReference>
<evidence type="ECO:0000256" key="4">
    <source>
        <dbReference type="ARBA" id="ARBA00022679"/>
    </source>
</evidence>
<evidence type="ECO:0000256" key="5">
    <source>
        <dbReference type="ARBA" id="ARBA00022741"/>
    </source>
</evidence>
<dbReference type="GO" id="GO:0006364">
    <property type="term" value="P:rRNA processing"/>
    <property type="evidence" value="ECO:0007669"/>
    <property type="project" value="UniProtKB-KW"/>
</dbReference>
<dbReference type="Proteomes" id="UP000217199">
    <property type="component" value="Unassembled WGS sequence"/>
</dbReference>
<dbReference type="PANTHER" id="PTHR12595">
    <property type="entry name" value="POS9-ACTIVATING FACTOR FAP7-RELATED"/>
    <property type="match status" value="1"/>
</dbReference>
<feature type="binding site" evidence="9">
    <location>
        <position position="24"/>
    </location>
    <ligand>
        <name>ATP</name>
        <dbReference type="ChEBI" id="CHEBI:30616"/>
    </ligand>
</feature>
<dbReference type="OrthoDB" id="10251185at2759"/>
<comment type="similarity">
    <text evidence="9">Belongs to the adenylate kinase family. AK6 subfamily.</text>
</comment>
<dbReference type="InterPro" id="IPR020618">
    <property type="entry name" value="Adenyl_kinase_AK6"/>
</dbReference>